<dbReference type="AlphaFoldDB" id="W9SGN2"/>
<protein>
    <submittedName>
        <fullName evidence="2">Mitochondrial outer membrane protein porin 2</fullName>
    </submittedName>
</protein>
<dbReference type="InterPro" id="IPR001925">
    <property type="entry name" value="Porin_Euk"/>
</dbReference>
<evidence type="ECO:0000256" key="1">
    <source>
        <dbReference type="ARBA" id="ARBA00009624"/>
    </source>
</evidence>
<dbReference type="InterPro" id="IPR023614">
    <property type="entry name" value="Porin_dom_sf"/>
</dbReference>
<gene>
    <name evidence="2" type="ORF">L484_003672</name>
</gene>
<dbReference type="GO" id="GO:0005741">
    <property type="term" value="C:mitochondrial outer membrane"/>
    <property type="evidence" value="ECO:0007669"/>
    <property type="project" value="InterPro"/>
</dbReference>
<accession>W9SGN2</accession>
<dbReference type="Proteomes" id="UP000030645">
    <property type="component" value="Unassembled WGS sequence"/>
</dbReference>
<dbReference type="GO" id="GO:0008308">
    <property type="term" value="F:voltage-gated monoatomic anion channel activity"/>
    <property type="evidence" value="ECO:0007669"/>
    <property type="project" value="InterPro"/>
</dbReference>
<evidence type="ECO:0000313" key="2">
    <source>
        <dbReference type="EMBL" id="EXC31473.1"/>
    </source>
</evidence>
<dbReference type="PANTHER" id="PTHR11743">
    <property type="entry name" value="VOLTAGE-DEPENDENT ANION-SELECTIVE CHANNEL"/>
    <property type="match status" value="1"/>
</dbReference>
<dbReference type="PANTHER" id="PTHR11743:SF23">
    <property type="entry name" value="MITOCHONDRIAL OUTER MEMBRANE PROTEIN PORIN 5-RELATED"/>
    <property type="match status" value="1"/>
</dbReference>
<dbReference type="eggNOG" id="KOG3126">
    <property type="taxonomic scope" value="Eukaryota"/>
</dbReference>
<evidence type="ECO:0000313" key="3">
    <source>
        <dbReference type="Proteomes" id="UP000030645"/>
    </source>
</evidence>
<dbReference type="STRING" id="981085.W9SGN2"/>
<keyword evidence="3" id="KW-1185">Reference proteome</keyword>
<reference evidence="3" key="1">
    <citation type="submission" date="2013-01" db="EMBL/GenBank/DDBJ databases">
        <title>Draft Genome Sequence of a Mulberry Tree, Morus notabilis C.K. Schneid.</title>
        <authorList>
            <person name="He N."/>
            <person name="Zhao S."/>
        </authorList>
    </citation>
    <scope>NUCLEOTIDE SEQUENCE</scope>
</reference>
<dbReference type="Pfam" id="PF01459">
    <property type="entry name" value="Porin_3"/>
    <property type="match status" value="1"/>
</dbReference>
<organism evidence="2 3">
    <name type="scientific">Morus notabilis</name>
    <dbReference type="NCBI Taxonomy" id="981085"/>
    <lineage>
        <taxon>Eukaryota</taxon>
        <taxon>Viridiplantae</taxon>
        <taxon>Streptophyta</taxon>
        <taxon>Embryophyta</taxon>
        <taxon>Tracheophyta</taxon>
        <taxon>Spermatophyta</taxon>
        <taxon>Magnoliopsida</taxon>
        <taxon>eudicotyledons</taxon>
        <taxon>Gunneridae</taxon>
        <taxon>Pentapetalae</taxon>
        <taxon>rosids</taxon>
        <taxon>fabids</taxon>
        <taxon>Rosales</taxon>
        <taxon>Moraceae</taxon>
        <taxon>Moreae</taxon>
        <taxon>Morus</taxon>
    </lineage>
</organism>
<dbReference type="InterPro" id="IPR027246">
    <property type="entry name" value="Porin_Euk/Tom40"/>
</dbReference>
<comment type="similarity">
    <text evidence="1">Belongs to the eukaryotic mitochondrial porin (TC 1.B.8.1) family.</text>
</comment>
<name>W9SGN2_9ROSA</name>
<proteinExistence type="inferred from homology"/>
<dbReference type="Gene3D" id="2.40.160.10">
    <property type="entry name" value="Porin"/>
    <property type="match status" value="1"/>
</dbReference>
<sequence length="320" mass="35654">MEKKKTPRTRPLFFQEFGQEARDLLRKGYLRQNRKLIKVSTCSTDGLTIESSLFENRSGSASAIRAVYDEKDKSIAAHFRSTRLKDVDHMFDDSEISVRVAKARESPPPSARPEISLYYPEYQDSGTFVTNLKLWCLPHRNAAVTFFADMPKICRKYSMSASIGTPGIAFGMQGMLGLPFISGGHFTVWDAGIQVTKSACDASITLRLCCTKKGQIGYNKGHWLEASYVHYMDEAKKISAGVKMTLNLRTGRGRSTIGGSWVGEDDRTAVKARFDNRGILKALLRHDIHDNARLSISSEYDVGEASGPRFGLALVLKPKN</sequence>
<dbReference type="EMBL" id="KE346257">
    <property type="protein sequence ID" value="EXC31473.1"/>
    <property type="molecule type" value="Genomic_DNA"/>
</dbReference>